<evidence type="ECO:0000313" key="1">
    <source>
        <dbReference type="EMBL" id="TWF52327.1"/>
    </source>
</evidence>
<keyword evidence="2" id="KW-1185">Reference proteome</keyword>
<evidence type="ECO:0000313" key="2">
    <source>
        <dbReference type="Proteomes" id="UP000320653"/>
    </source>
</evidence>
<organism evidence="1 2">
    <name type="scientific">Neorhizobium alkalisoli</name>
    <dbReference type="NCBI Taxonomy" id="528178"/>
    <lineage>
        <taxon>Bacteria</taxon>
        <taxon>Pseudomonadati</taxon>
        <taxon>Pseudomonadota</taxon>
        <taxon>Alphaproteobacteria</taxon>
        <taxon>Hyphomicrobiales</taxon>
        <taxon>Rhizobiaceae</taxon>
        <taxon>Rhizobium/Agrobacterium group</taxon>
        <taxon>Neorhizobium</taxon>
    </lineage>
</organism>
<dbReference type="EMBL" id="VIWP01000005">
    <property type="protein sequence ID" value="TWF52327.1"/>
    <property type="molecule type" value="Genomic_DNA"/>
</dbReference>
<dbReference type="SUPFAM" id="SSF55031">
    <property type="entry name" value="Bacterial exopeptidase dimerisation domain"/>
    <property type="match status" value="1"/>
</dbReference>
<dbReference type="Proteomes" id="UP000320653">
    <property type="component" value="Unassembled WGS sequence"/>
</dbReference>
<reference evidence="1 2" key="1">
    <citation type="submission" date="2019-06" db="EMBL/GenBank/DDBJ databases">
        <title>Sorghum-associated microbial communities from plants grown in Nebraska, USA.</title>
        <authorList>
            <person name="Schachtman D."/>
        </authorList>
    </citation>
    <scope>NUCLEOTIDE SEQUENCE [LARGE SCALE GENOMIC DNA]</scope>
    <source>
        <strain evidence="1 2">1225</strain>
    </source>
</reference>
<dbReference type="OrthoDB" id="9781032at2"/>
<accession>A0A561QPN8</accession>
<dbReference type="Gene3D" id="3.40.630.10">
    <property type="entry name" value="Zn peptidases"/>
    <property type="match status" value="1"/>
</dbReference>
<dbReference type="GO" id="GO:0005737">
    <property type="term" value="C:cytoplasm"/>
    <property type="evidence" value="ECO:0007669"/>
    <property type="project" value="TreeGrafter"/>
</dbReference>
<dbReference type="RefSeq" id="WP_145640022.1">
    <property type="nucleotide sequence ID" value="NZ_VIWP01000005.1"/>
</dbReference>
<dbReference type="GO" id="GO:0016805">
    <property type="term" value="F:dipeptidase activity"/>
    <property type="evidence" value="ECO:0007669"/>
    <property type="project" value="TreeGrafter"/>
</dbReference>
<gene>
    <name evidence="1" type="ORF">FHW37_105430</name>
</gene>
<dbReference type="Gene3D" id="3.30.70.360">
    <property type="match status" value="1"/>
</dbReference>
<dbReference type="PANTHER" id="PTHR30575:SF0">
    <property type="entry name" value="XAA-ARG DIPEPTIDASE"/>
    <property type="match status" value="1"/>
</dbReference>
<dbReference type="SUPFAM" id="SSF53187">
    <property type="entry name" value="Zn-dependent exopeptidases"/>
    <property type="match status" value="1"/>
</dbReference>
<dbReference type="AlphaFoldDB" id="A0A561QPN8"/>
<comment type="caution">
    <text evidence="1">The sequence shown here is derived from an EMBL/GenBank/DDBJ whole genome shotgun (WGS) entry which is preliminary data.</text>
</comment>
<proteinExistence type="predicted"/>
<name>A0A561QPN8_9HYPH</name>
<dbReference type="GO" id="GO:0071713">
    <property type="term" value="F:para-aminobenzoyl-glutamate hydrolase activity"/>
    <property type="evidence" value="ECO:0007669"/>
    <property type="project" value="TreeGrafter"/>
</dbReference>
<sequence length="468" mass="50824">MAEHVTQDRLKAETRRIWSTLAAEIEGLFAEMWKVPELPALEYKSQKILCDFIERHGFTVERGVGGVPTSFLARITNGDGAGPKVGILIEYDALPSLYNDAVPYRQGNRRKPGHGCGHNHIGPANTGAGIAAAKAMIELGLAGEIAIVGCPAEEIGWGKLALQANGVFDGLDLVLTSHGDYQNGSLARPCHAMASGEFKFIGESAHGGKTATRNALLAAEAAYAEFDRLRQDVPGLQLKHVYRFAGITPGVTPEEVRLWSSVRHHDFDMVEVGYKLMLDTYSRIAAEQGVELVAEQIANCRGYLGNDTVGRVLDTCLREIGPPRWTDEDIAWMEELSAACDPGKPFKLHRELEYFDTGIDYYGQDDGDISWHIPLGRVNWAYPDNVPIHHWAWTALSGHSSSSPGPLMASEALAMGAIALLSSPETVAAAKAELTTRTGGKKIPDPAPTISDVLATDPQSFWDATWAR</sequence>
<dbReference type="InterPro" id="IPR036264">
    <property type="entry name" value="Bact_exopeptidase_dim_dom"/>
</dbReference>
<protein>
    <submittedName>
        <fullName evidence="1">Aminobenzoyl-glutamate utilization protein B</fullName>
    </submittedName>
</protein>
<dbReference type="GO" id="GO:0046657">
    <property type="term" value="P:folic acid catabolic process"/>
    <property type="evidence" value="ECO:0007669"/>
    <property type="project" value="TreeGrafter"/>
</dbReference>
<dbReference type="PANTHER" id="PTHR30575">
    <property type="entry name" value="PEPTIDASE M20"/>
    <property type="match status" value="1"/>
</dbReference>
<dbReference type="InterPro" id="IPR052030">
    <property type="entry name" value="Peptidase_M20/M20A_hydrolases"/>
</dbReference>